<dbReference type="RefSeq" id="WP_090713873.1">
    <property type="nucleotide sequence ID" value="NZ_CBCSKY010000006.1"/>
</dbReference>
<evidence type="ECO:0000313" key="2">
    <source>
        <dbReference type="EMBL" id="SDI74941.1"/>
    </source>
</evidence>
<feature type="transmembrane region" description="Helical" evidence="1">
    <location>
        <begin position="142"/>
        <end position="165"/>
    </location>
</feature>
<organism evidence="2 3">
    <name type="scientific">Paenibacillus typhae</name>
    <dbReference type="NCBI Taxonomy" id="1174501"/>
    <lineage>
        <taxon>Bacteria</taxon>
        <taxon>Bacillati</taxon>
        <taxon>Bacillota</taxon>
        <taxon>Bacilli</taxon>
        <taxon>Bacillales</taxon>
        <taxon>Paenibacillaceae</taxon>
        <taxon>Paenibacillus</taxon>
    </lineage>
</organism>
<dbReference type="AlphaFoldDB" id="A0A1G8N3S2"/>
<reference evidence="3" key="1">
    <citation type="submission" date="2016-10" db="EMBL/GenBank/DDBJ databases">
        <authorList>
            <person name="Varghese N."/>
            <person name="Submissions S."/>
        </authorList>
    </citation>
    <scope>NUCLEOTIDE SEQUENCE [LARGE SCALE GENOMIC DNA]</scope>
    <source>
        <strain evidence="3">CGMCC 1.11012</strain>
    </source>
</reference>
<dbReference type="PANTHER" id="PTHR39419">
    <property type="entry name" value="SLL0814 PROTEIN"/>
    <property type="match status" value="1"/>
</dbReference>
<dbReference type="STRING" id="1174501.SAMN05216192_10833"/>
<keyword evidence="1" id="KW-1133">Transmembrane helix</keyword>
<evidence type="ECO:0000256" key="1">
    <source>
        <dbReference type="SAM" id="Phobius"/>
    </source>
</evidence>
<dbReference type="OrthoDB" id="9811293at2"/>
<dbReference type="PANTHER" id="PTHR39419:SF1">
    <property type="entry name" value="SLL0814 PROTEIN"/>
    <property type="match status" value="1"/>
</dbReference>
<dbReference type="InterPro" id="IPR007354">
    <property type="entry name" value="CruF-like"/>
</dbReference>
<feature type="transmembrane region" description="Helical" evidence="1">
    <location>
        <begin position="32"/>
        <end position="49"/>
    </location>
</feature>
<proteinExistence type="predicted"/>
<feature type="transmembrane region" description="Helical" evidence="1">
    <location>
        <begin position="109"/>
        <end position="130"/>
    </location>
</feature>
<dbReference type="EMBL" id="FNDX01000008">
    <property type="protein sequence ID" value="SDI74941.1"/>
    <property type="molecule type" value="Genomic_DNA"/>
</dbReference>
<feature type="transmembrane region" description="Helical" evidence="1">
    <location>
        <begin position="185"/>
        <end position="206"/>
    </location>
</feature>
<keyword evidence="3" id="KW-1185">Reference proteome</keyword>
<protein>
    <submittedName>
        <fullName evidence="2">Putative membrane protein</fullName>
    </submittedName>
</protein>
<sequence>MVRTVFWVWYAIGALLLIFFSVPQGLQFSNGLFLVFYAVYAAEVIVKGFERPFVADQSVIYSQQLRPLRLLISAALIWTGGMAVEWFGVHTGHLFGSYGYSDILGPLLYGVPATLGFAWIAVVCNAVLLCRDFGQSGWRLMLLRAVQVGFWTVLLDLVLDPVAHARGFWTWGDGGGFYGVPVSNFIGWLIAGSLLSLFIPAVRLSGRAVRRGTRLYQAVIIMFGLVGLREGLPLCVIIAGIGAVLAEGSLRYAGSGQIPKL</sequence>
<feature type="transmembrane region" description="Helical" evidence="1">
    <location>
        <begin position="7"/>
        <end position="26"/>
    </location>
</feature>
<name>A0A1G8N3S2_9BACL</name>
<feature type="transmembrane region" description="Helical" evidence="1">
    <location>
        <begin position="70"/>
        <end position="89"/>
    </location>
</feature>
<feature type="transmembrane region" description="Helical" evidence="1">
    <location>
        <begin position="218"/>
        <end position="246"/>
    </location>
</feature>
<evidence type="ECO:0000313" key="3">
    <source>
        <dbReference type="Proteomes" id="UP000199050"/>
    </source>
</evidence>
<keyword evidence="1" id="KW-0472">Membrane</keyword>
<gene>
    <name evidence="2" type="ORF">SAMN05216192_10833</name>
</gene>
<keyword evidence="1" id="KW-0812">Transmembrane</keyword>
<dbReference type="Proteomes" id="UP000199050">
    <property type="component" value="Unassembled WGS sequence"/>
</dbReference>
<dbReference type="Pfam" id="PF04240">
    <property type="entry name" value="Caroten_synth"/>
    <property type="match status" value="1"/>
</dbReference>
<accession>A0A1G8N3S2</accession>